<dbReference type="InterPro" id="IPR032675">
    <property type="entry name" value="LRR_dom_sf"/>
</dbReference>
<feature type="compositionally biased region" description="Low complexity" evidence="3">
    <location>
        <begin position="709"/>
        <end position="723"/>
    </location>
</feature>
<feature type="region of interest" description="Disordered" evidence="3">
    <location>
        <begin position="887"/>
        <end position="977"/>
    </location>
</feature>
<evidence type="ECO:0000256" key="3">
    <source>
        <dbReference type="SAM" id="MobiDB-lite"/>
    </source>
</evidence>
<dbReference type="GO" id="GO:0005737">
    <property type="term" value="C:cytoplasm"/>
    <property type="evidence" value="ECO:0007669"/>
    <property type="project" value="TreeGrafter"/>
</dbReference>
<reference evidence="4 5" key="1">
    <citation type="journal article" date="2018" name="Mol. Biol. Evol.">
        <title>Broad Genomic Sampling Reveals a Smut Pathogenic Ancestry of the Fungal Clade Ustilaginomycotina.</title>
        <authorList>
            <person name="Kijpornyongpan T."/>
            <person name="Mondo S.J."/>
            <person name="Barry K."/>
            <person name="Sandor L."/>
            <person name="Lee J."/>
            <person name="Lipzen A."/>
            <person name="Pangilinan J."/>
            <person name="LaButti K."/>
            <person name="Hainaut M."/>
            <person name="Henrissat B."/>
            <person name="Grigoriev I.V."/>
            <person name="Spatafora J.W."/>
            <person name="Aime M.C."/>
        </authorList>
    </citation>
    <scope>NUCLEOTIDE SEQUENCE [LARGE SCALE GENOMIC DNA]</scope>
    <source>
        <strain evidence="4 5">MCA 5214</strain>
    </source>
</reference>
<feature type="compositionally biased region" description="Polar residues" evidence="3">
    <location>
        <begin position="280"/>
        <end position="291"/>
    </location>
</feature>
<evidence type="ECO:0000313" key="5">
    <source>
        <dbReference type="Proteomes" id="UP000245884"/>
    </source>
</evidence>
<dbReference type="RefSeq" id="XP_025359601.1">
    <property type="nucleotide sequence ID" value="XM_025507074.1"/>
</dbReference>
<feature type="compositionally biased region" description="Low complexity" evidence="3">
    <location>
        <begin position="785"/>
        <end position="798"/>
    </location>
</feature>
<keyword evidence="1" id="KW-0433">Leucine-rich repeat</keyword>
<keyword evidence="2" id="KW-0677">Repeat</keyword>
<gene>
    <name evidence="4" type="ORF">BDZ90DRAFT_234596</name>
</gene>
<feature type="compositionally biased region" description="Low complexity" evidence="3">
    <location>
        <begin position="910"/>
        <end position="920"/>
    </location>
</feature>
<feature type="compositionally biased region" description="Low complexity" evidence="3">
    <location>
        <begin position="121"/>
        <end position="132"/>
    </location>
</feature>
<dbReference type="OrthoDB" id="660555at2759"/>
<dbReference type="InterPro" id="IPR001611">
    <property type="entry name" value="Leu-rich_rpt"/>
</dbReference>
<feature type="compositionally biased region" description="Pro residues" evidence="3">
    <location>
        <begin position="27"/>
        <end position="38"/>
    </location>
</feature>
<dbReference type="Pfam" id="PF13855">
    <property type="entry name" value="LRR_8"/>
    <property type="match status" value="1"/>
</dbReference>
<dbReference type="STRING" id="1569628.A0A316UIE4"/>
<protein>
    <recommendedName>
        <fullName evidence="6">L domain-like protein</fullName>
    </recommendedName>
</protein>
<name>A0A316UIE4_9BASI</name>
<sequence>MASPPAYRSAEPCIASSSPSRGDLSSPLPPPSTPPPRSLSPESPSLRHQHQLRANPCSPPPNDPFSAHNKALASQHPSFGKEYPHVKHPSSTQRRNAGKRSLPVSPNLPQGATGAAAYRPSNSSSSSSSRRTAGNRRAGRGSSSHGHAGSSSSSGTDASERRRRDQVLGGFFGADSSEADAPTSDDHLDHVPWSQPGSDAEDTSAHVGLGLGQGFQEQGSPTSARRRLPLSASGTPAARQPISRSSSVNDPFGAYQAQPSGSNLFPMRDHRPSLYRNGPSGASSSPRQPVTQRRRLAGTSPKKLSTARSMGRLALDQGSSDSEDEGINAVVKREQEAAAASAAALGSSMHGRSMSQFWTSLVEKVWDSGDTVIDVSDSQIMSIHPVVADLASYVAIEPPRSFEPTTSTSSLPLPAKAEAFQRHPSMASRAPFSRTTTTLLGSGPNSPLAKTDSTSRHSFPRGTLQLFLHNNSLTRLPSALFEVGNLRVLSLRKNNLTSLPAAIGDLAQLRELNIAGNRLRWLPAEILKLRLDRFSYWPNAFVRPAQDTGEKVETRAVFSITGALLANQVDDQEDGGWPTDENPGAADENGRDDTMETDFLASQPTVRTPSNQQESTTPLSPNQGCGMMGPPPLPYRGGLYGQHLQAGPSVAGLAPPRRTFDRSRSDAQVDDLLSRGGGRMVGRANPASTPSDLPSLTASPPLGQDGDEPMPSGEAPAAPSESTAPIAGAQISRILGPLERVPGAGALPTLRELCIRRLLSPYEASEDEDDLVAHGADDSHATVMPSPSRSSPSASYRRSIVWSRVPSSSSAYQYRYHNTNGRRPTSLLESYENGALRDLEMGNQMETRTIRALEAARRTMEGKWGSRSGITGLAGASAAGGDSWCRGVAGTNRDHQVGAEGEEDGDEADASSSSSEGGAADADRKGSRMAPAPSGVMDVSSHLDTQGDDASLNPYFNRCPNPRHQETHSLSTQAGGVGSDGDFTVDYPLPPSKCPYAPIFDVAMEQRLEWVSHIAGVKVAGVDSGELIPVLWRGCKRGCLSFLDEATR</sequence>
<feature type="compositionally biased region" description="Polar residues" evidence="3">
    <location>
        <begin position="436"/>
        <end position="445"/>
    </location>
</feature>
<evidence type="ECO:0000313" key="4">
    <source>
        <dbReference type="EMBL" id="PWN24989.1"/>
    </source>
</evidence>
<dbReference type="EMBL" id="KZ819678">
    <property type="protein sequence ID" value="PWN24989.1"/>
    <property type="molecule type" value="Genomic_DNA"/>
</dbReference>
<feature type="compositionally biased region" description="Low complexity" evidence="3">
    <location>
        <begin position="16"/>
        <end position="26"/>
    </location>
</feature>
<dbReference type="Gene3D" id="3.80.10.10">
    <property type="entry name" value="Ribonuclease Inhibitor"/>
    <property type="match status" value="1"/>
</dbReference>
<dbReference type="InterPro" id="IPR003591">
    <property type="entry name" value="Leu-rich_rpt_typical-subtyp"/>
</dbReference>
<proteinExistence type="predicted"/>
<feature type="compositionally biased region" description="Polar residues" evidence="3">
    <location>
        <begin position="686"/>
        <end position="698"/>
    </location>
</feature>
<dbReference type="SMART" id="SM00369">
    <property type="entry name" value="LRR_TYP"/>
    <property type="match status" value="2"/>
</dbReference>
<evidence type="ECO:0000256" key="1">
    <source>
        <dbReference type="ARBA" id="ARBA00022614"/>
    </source>
</evidence>
<feature type="compositionally biased region" description="Basic and acidic residues" evidence="3">
    <location>
        <begin position="658"/>
        <end position="667"/>
    </location>
</feature>
<feature type="compositionally biased region" description="Low complexity" evidence="3">
    <location>
        <begin position="140"/>
        <end position="156"/>
    </location>
</feature>
<feature type="region of interest" description="Disordered" evidence="3">
    <location>
        <begin position="1"/>
        <end position="326"/>
    </location>
</feature>
<evidence type="ECO:0000256" key="2">
    <source>
        <dbReference type="ARBA" id="ARBA00022737"/>
    </source>
</evidence>
<feature type="compositionally biased region" description="Polar residues" evidence="3">
    <location>
        <begin position="600"/>
        <end position="623"/>
    </location>
</feature>
<dbReference type="PANTHER" id="PTHR48051:SF1">
    <property type="entry name" value="RAS SUPPRESSOR PROTEIN 1"/>
    <property type="match status" value="1"/>
</dbReference>
<evidence type="ECO:0008006" key="6">
    <source>
        <dbReference type="Google" id="ProtNLM"/>
    </source>
</evidence>
<dbReference type="GeneID" id="37028897"/>
<accession>A0A316UIE4</accession>
<dbReference type="Proteomes" id="UP000245884">
    <property type="component" value="Unassembled WGS sequence"/>
</dbReference>
<feature type="region of interest" description="Disordered" evidence="3">
    <location>
        <begin position="777"/>
        <end position="798"/>
    </location>
</feature>
<dbReference type="PANTHER" id="PTHR48051">
    <property type="match status" value="1"/>
</dbReference>
<dbReference type="SUPFAM" id="SSF52058">
    <property type="entry name" value="L domain-like"/>
    <property type="match status" value="1"/>
</dbReference>
<feature type="region of interest" description="Disordered" evidence="3">
    <location>
        <begin position="436"/>
        <end position="456"/>
    </location>
</feature>
<feature type="compositionally biased region" description="Acidic residues" evidence="3">
    <location>
        <begin position="900"/>
        <end position="909"/>
    </location>
</feature>
<dbReference type="AlphaFoldDB" id="A0A316UIE4"/>
<feature type="region of interest" description="Disordered" evidence="3">
    <location>
        <begin position="569"/>
        <end position="723"/>
    </location>
</feature>
<dbReference type="InterPro" id="IPR050216">
    <property type="entry name" value="LRR_domain-containing"/>
</dbReference>
<organism evidence="4 5">
    <name type="scientific">Jaminaea rosea</name>
    <dbReference type="NCBI Taxonomy" id="1569628"/>
    <lineage>
        <taxon>Eukaryota</taxon>
        <taxon>Fungi</taxon>
        <taxon>Dikarya</taxon>
        <taxon>Basidiomycota</taxon>
        <taxon>Ustilaginomycotina</taxon>
        <taxon>Exobasidiomycetes</taxon>
        <taxon>Microstromatales</taxon>
        <taxon>Microstromatales incertae sedis</taxon>
        <taxon>Jaminaea</taxon>
    </lineage>
</organism>
<keyword evidence="5" id="KW-1185">Reference proteome</keyword>